<evidence type="ECO:0000256" key="1">
    <source>
        <dbReference type="ARBA" id="ARBA00001928"/>
    </source>
</evidence>
<dbReference type="HOGENOM" id="CLU_125470_2_3_0"/>
<sequence>MQGIEWIVEAQGCRAADLRSLAALQELFAAIIRDLDLHVVGEMRWHQFPGSNGVTGFALLSESHLAVHTFPEHQSLCLNLFCCRPRPNWDFVGELQVRLGADRVNVRRVERPYVADADDVLRAMPVGEAVQ</sequence>
<dbReference type="InterPro" id="IPR016067">
    <property type="entry name" value="S-AdoMet_deCO2ase_core"/>
</dbReference>
<dbReference type="KEGG" id="aba:Acid345_0106"/>
<evidence type="ECO:0000256" key="4">
    <source>
        <dbReference type="ARBA" id="ARBA00023066"/>
    </source>
</evidence>
<keyword evidence="11" id="KW-1185">Reference proteome</keyword>
<dbReference type="eggNOG" id="COG1586">
    <property type="taxonomic scope" value="Bacteria"/>
</dbReference>
<organism evidence="10 11">
    <name type="scientific">Koribacter versatilis (strain Ellin345)</name>
    <dbReference type="NCBI Taxonomy" id="204669"/>
    <lineage>
        <taxon>Bacteria</taxon>
        <taxon>Pseudomonadati</taxon>
        <taxon>Acidobacteriota</taxon>
        <taxon>Terriglobia</taxon>
        <taxon>Terriglobales</taxon>
        <taxon>Candidatus Korobacteraceae</taxon>
        <taxon>Candidatus Korobacter</taxon>
    </lineage>
</organism>
<dbReference type="GO" id="GO:0004014">
    <property type="term" value="F:adenosylmethionine decarboxylase activity"/>
    <property type="evidence" value="ECO:0007669"/>
    <property type="project" value="InterPro"/>
</dbReference>
<keyword evidence="5" id="KW-0620">Polyamine biosynthesis</keyword>
<keyword evidence="3" id="KW-0068">Autocatalytic cleavage</keyword>
<keyword evidence="7" id="KW-0456">Lyase</keyword>
<protein>
    <submittedName>
        <fullName evidence="10">S-adenosylmethionine decarboxylase proenzyme</fullName>
    </submittedName>
</protein>
<dbReference type="SUPFAM" id="SSF56276">
    <property type="entry name" value="S-adenosylmethionine decarboxylase"/>
    <property type="match status" value="1"/>
</dbReference>
<dbReference type="AlphaFoldDB" id="Q1IVI9"/>
<evidence type="ECO:0000313" key="11">
    <source>
        <dbReference type="Proteomes" id="UP000002432"/>
    </source>
</evidence>
<dbReference type="EnsemblBacteria" id="ABF39111">
    <property type="protein sequence ID" value="ABF39111"/>
    <property type="gene ID" value="Acid345_0106"/>
</dbReference>
<dbReference type="OrthoDB" id="9793120at2"/>
<reference evidence="10 11" key="1">
    <citation type="journal article" date="2009" name="Appl. Environ. Microbiol.">
        <title>Three genomes from the phylum Acidobacteria provide insight into the lifestyles of these microorganisms in soils.</title>
        <authorList>
            <person name="Ward N.L."/>
            <person name="Challacombe J.F."/>
            <person name="Janssen P.H."/>
            <person name="Henrissat B."/>
            <person name="Coutinho P.M."/>
            <person name="Wu M."/>
            <person name="Xie G."/>
            <person name="Haft D.H."/>
            <person name="Sait M."/>
            <person name="Badger J."/>
            <person name="Barabote R.D."/>
            <person name="Bradley B."/>
            <person name="Brettin T.S."/>
            <person name="Brinkac L.M."/>
            <person name="Bruce D."/>
            <person name="Creasy T."/>
            <person name="Daugherty S.C."/>
            <person name="Davidsen T.M."/>
            <person name="DeBoy R.T."/>
            <person name="Detter J.C."/>
            <person name="Dodson R.J."/>
            <person name="Durkin A.S."/>
            <person name="Ganapathy A."/>
            <person name="Gwinn-Giglio M."/>
            <person name="Han C.S."/>
            <person name="Khouri H."/>
            <person name="Kiss H."/>
            <person name="Kothari S.P."/>
            <person name="Madupu R."/>
            <person name="Nelson K.E."/>
            <person name="Nelson W.C."/>
            <person name="Paulsen I."/>
            <person name="Penn K."/>
            <person name="Ren Q."/>
            <person name="Rosovitz M.J."/>
            <person name="Selengut J.D."/>
            <person name="Shrivastava S."/>
            <person name="Sullivan S.A."/>
            <person name="Tapia R."/>
            <person name="Thompson L.S."/>
            <person name="Watkins K.L."/>
            <person name="Yang Q."/>
            <person name="Yu C."/>
            <person name="Zafar N."/>
            <person name="Zhou L."/>
            <person name="Kuske C.R."/>
        </authorList>
    </citation>
    <scope>NUCLEOTIDE SEQUENCE [LARGE SCALE GENOMIC DNA]</scope>
    <source>
        <strain evidence="10 11">Ellin345</strain>
    </source>
</reference>
<keyword evidence="4" id="KW-0745">Spermidine biosynthesis</keyword>
<evidence type="ECO:0000256" key="7">
    <source>
        <dbReference type="ARBA" id="ARBA00023239"/>
    </source>
</evidence>
<evidence type="ECO:0000256" key="6">
    <source>
        <dbReference type="ARBA" id="ARBA00023145"/>
    </source>
</evidence>
<dbReference type="GO" id="GO:0005829">
    <property type="term" value="C:cytosol"/>
    <property type="evidence" value="ECO:0007669"/>
    <property type="project" value="TreeGrafter"/>
</dbReference>
<gene>
    <name evidence="10" type="ordered locus">Acid345_0106</name>
</gene>
<evidence type="ECO:0000313" key="10">
    <source>
        <dbReference type="EMBL" id="ABF39111.1"/>
    </source>
</evidence>
<dbReference type="STRING" id="204669.Acid345_0106"/>
<evidence type="ECO:0000256" key="8">
    <source>
        <dbReference type="ARBA" id="ARBA00023270"/>
    </source>
</evidence>
<name>Q1IVI9_KORVE</name>
<keyword evidence="8" id="KW-0704">Schiff base</keyword>
<evidence type="ECO:0000256" key="3">
    <source>
        <dbReference type="ARBA" id="ARBA00022813"/>
    </source>
</evidence>
<keyword evidence="9" id="KW-0670">Pyruvate</keyword>
<dbReference type="PANTHER" id="PTHR33866:SF2">
    <property type="entry name" value="S-ADENOSYLMETHIONINE DECARBOXYLASE PROENZYME"/>
    <property type="match status" value="1"/>
</dbReference>
<dbReference type="EMBL" id="CP000360">
    <property type="protein sequence ID" value="ABF39111.1"/>
    <property type="molecule type" value="Genomic_DNA"/>
</dbReference>
<dbReference type="GO" id="GO:0008295">
    <property type="term" value="P:spermidine biosynthetic process"/>
    <property type="evidence" value="ECO:0007669"/>
    <property type="project" value="UniProtKB-KW"/>
</dbReference>
<dbReference type="InterPro" id="IPR003826">
    <property type="entry name" value="AdoMetDC_fam_prok"/>
</dbReference>
<evidence type="ECO:0000256" key="5">
    <source>
        <dbReference type="ARBA" id="ARBA00023115"/>
    </source>
</evidence>
<dbReference type="Pfam" id="PF02675">
    <property type="entry name" value="AdoMet_dc"/>
    <property type="match status" value="1"/>
</dbReference>
<dbReference type="RefSeq" id="WP_011520913.1">
    <property type="nucleotide sequence ID" value="NC_008009.1"/>
</dbReference>
<keyword evidence="2" id="KW-0210">Decarboxylase</keyword>
<dbReference type="PANTHER" id="PTHR33866">
    <property type="entry name" value="S-ADENOSYLMETHIONINE DECARBOXYLASE PROENZYME"/>
    <property type="match status" value="1"/>
</dbReference>
<evidence type="ECO:0000256" key="9">
    <source>
        <dbReference type="ARBA" id="ARBA00023317"/>
    </source>
</evidence>
<dbReference type="Proteomes" id="UP000002432">
    <property type="component" value="Chromosome"/>
</dbReference>
<evidence type="ECO:0000256" key="2">
    <source>
        <dbReference type="ARBA" id="ARBA00022793"/>
    </source>
</evidence>
<proteinExistence type="predicted"/>
<accession>Q1IVI9</accession>
<keyword evidence="6" id="KW-0865">Zymogen</keyword>
<dbReference type="Gene3D" id="3.60.90.10">
    <property type="entry name" value="S-adenosylmethionine decarboxylase"/>
    <property type="match status" value="1"/>
</dbReference>
<comment type="cofactor">
    <cofactor evidence="1">
        <name>pyruvate</name>
        <dbReference type="ChEBI" id="CHEBI:15361"/>
    </cofactor>
</comment>